<evidence type="ECO:0000256" key="1">
    <source>
        <dbReference type="RuleBase" id="RU367073"/>
    </source>
</evidence>
<evidence type="ECO:0000313" key="5">
    <source>
        <dbReference type="Proteomes" id="UP000033140"/>
    </source>
</evidence>
<dbReference type="STRING" id="698492.A0A0E9N8P1"/>
<comment type="similarity">
    <text evidence="1">Belongs to the lunapark family.</text>
</comment>
<reference evidence="4 5" key="2">
    <citation type="journal article" date="2014" name="J. Gen. Appl. Microbiol.">
        <title>The early diverging ascomycetous budding yeast Saitoella complicata has three histone deacetylases belonging to the Clr6, Hos2, and Rpd3 lineages.</title>
        <authorList>
            <person name="Nishida H."/>
            <person name="Matsumoto T."/>
            <person name="Kondo S."/>
            <person name="Hamamoto M."/>
            <person name="Yoshikawa H."/>
        </authorList>
    </citation>
    <scope>NUCLEOTIDE SEQUENCE [LARGE SCALE GENOMIC DNA]</scope>
    <source>
        <strain evidence="4 5">NRRL Y-17804</strain>
    </source>
</reference>
<organism evidence="4 5">
    <name type="scientific">Saitoella complicata (strain BCRC 22490 / CBS 7301 / JCM 7358 / NBRC 10748 / NRRL Y-17804)</name>
    <dbReference type="NCBI Taxonomy" id="698492"/>
    <lineage>
        <taxon>Eukaryota</taxon>
        <taxon>Fungi</taxon>
        <taxon>Dikarya</taxon>
        <taxon>Ascomycota</taxon>
        <taxon>Taphrinomycotina</taxon>
        <taxon>Taphrinomycotina incertae sedis</taxon>
        <taxon>Saitoella</taxon>
    </lineage>
</organism>
<keyword evidence="5" id="KW-1185">Reference proteome</keyword>
<feature type="domain" description="Lunapark zinc ribbon" evidence="3">
    <location>
        <begin position="258"/>
        <end position="313"/>
    </location>
</feature>
<reference evidence="4 5" key="3">
    <citation type="journal article" date="2015" name="Genome Announc.">
        <title>Draft Genome Sequence of the Archiascomycetous Yeast Saitoella complicata.</title>
        <authorList>
            <person name="Yamauchi K."/>
            <person name="Kondo S."/>
            <person name="Hamamoto M."/>
            <person name="Takahashi Y."/>
            <person name="Ogura Y."/>
            <person name="Hayashi T."/>
            <person name="Nishida H."/>
        </authorList>
    </citation>
    <scope>NUCLEOTIDE SEQUENCE [LARGE SCALE GENOMIC DNA]</scope>
    <source>
        <strain evidence="4 5">NRRL Y-17804</strain>
    </source>
</reference>
<keyword evidence="1" id="KW-0479">Metal-binding</keyword>
<comment type="caution">
    <text evidence="4">The sequence shown here is derived from an EMBL/GenBank/DDBJ whole genome shotgun (WGS) entry which is preliminary data.</text>
</comment>
<dbReference type="InterPro" id="IPR040115">
    <property type="entry name" value="Lnp"/>
</dbReference>
<keyword evidence="1" id="KW-0472">Membrane</keyword>
<dbReference type="OrthoDB" id="1725934at2759"/>
<keyword evidence="1" id="KW-0256">Endoplasmic reticulum</keyword>
<name>A0A0E9N8P1_SAICN</name>
<comment type="caution">
    <text evidence="1">Lacks conserved residue(s) required for the propagation of feature annotation.</text>
</comment>
<feature type="transmembrane region" description="Helical" evidence="1">
    <location>
        <begin position="43"/>
        <end position="63"/>
    </location>
</feature>
<dbReference type="RefSeq" id="XP_019026883.1">
    <property type="nucleotide sequence ID" value="XM_019170448.1"/>
</dbReference>
<dbReference type="PANTHER" id="PTHR22166:SF12">
    <property type="entry name" value="ENDOPLASMIC RETICULUM JUNCTION FORMATION PROTEIN LUNAPARK"/>
    <property type="match status" value="1"/>
</dbReference>
<evidence type="ECO:0000259" key="3">
    <source>
        <dbReference type="Pfam" id="PF10058"/>
    </source>
</evidence>
<dbReference type="OMA" id="CGYFNPS"/>
<dbReference type="GO" id="GO:0071788">
    <property type="term" value="P:endoplasmic reticulum tubular network maintenance"/>
    <property type="evidence" value="ECO:0007669"/>
    <property type="project" value="UniProtKB-UniRule"/>
</dbReference>
<comment type="function">
    <text evidence="1">Plays a role in determining ER morphology.</text>
</comment>
<keyword evidence="1" id="KW-0862">Zinc</keyword>
<feature type="compositionally biased region" description="Polar residues" evidence="2">
    <location>
        <begin position="202"/>
        <end position="239"/>
    </location>
</feature>
<dbReference type="GO" id="GO:0098826">
    <property type="term" value="C:endoplasmic reticulum tubular network membrane"/>
    <property type="evidence" value="ECO:0007669"/>
    <property type="project" value="UniProtKB-UniRule"/>
</dbReference>
<dbReference type="PANTHER" id="PTHR22166">
    <property type="entry name" value="ENDOPLASMIC RETICULUM JUNCTION FORMATION PROTEIN LUNAPARK"/>
    <property type="match status" value="1"/>
</dbReference>
<sequence>MPSLWPWKKEDDYEKILSELATKIQKHDTALSLYHSRLRRYRALWSFYSIVAYVIYVVLFVLVVGKRPDAREEWGAWAKKASVILVGPGVVYGVRNVLGVYYSRRISSEETQLLSLRSQQSSKIEELKTKTNFYSTQSLVQRYENAAAAANGTSPKNFIPKKGAKGTAATPLKEATKSTGRASPASGGPVPRRMATKEGKIPTSSPRTPSTRAASLPTPTQLSPHPLSFGSSFGQSTSHPPAVLTPSASQQPPFEIPWYAHLMTLLIGPDDPAEPSSRYALICRFCAAHNGLAMPGEDVRGLRWGCRMCGGLNGPAPPAPVTVVVVPGVGEGKGGQGEGEKEEKGHVRGMSEGSEYVPSEGETTGSRGASPKM</sequence>
<feature type="region of interest" description="Disordered" evidence="2">
    <location>
        <begin position="328"/>
        <end position="373"/>
    </location>
</feature>
<dbReference type="GO" id="GO:0008270">
    <property type="term" value="F:zinc ion binding"/>
    <property type="evidence" value="ECO:0007669"/>
    <property type="project" value="UniProtKB-KW"/>
</dbReference>
<gene>
    <name evidence="4" type="ORF">G7K_0426-t1</name>
</gene>
<evidence type="ECO:0000256" key="2">
    <source>
        <dbReference type="SAM" id="MobiDB-lite"/>
    </source>
</evidence>
<dbReference type="Pfam" id="PF10058">
    <property type="entry name" value="Zn_ribbon_10"/>
    <property type="match status" value="1"/>
</dbReference>
<accession>A0A0E9N8P1</accession>
<proteinExistence type="inferred from homology"/>
<dbReference type="GO" id="GO:1903373">
    <property type="term" value="P:positive regulation of endoplasmic reticulum tubular network organization"/>
    <property type="evidence" value="ECO:0007669"/>
    <property type="project" value="UniProtKB-UniRule"/>
</dbReference>
<dbReference type="InterPro" id="IPR019273">
    <property type="entry name" value="Lunapark_Znf"/>
</dbReference>
<comment type="subcellular location">
    <subcellularLocation>
        <location evidence="1">Endoplasmic reticulum membrane</location>
        <topology evidence="1">Multi-pass membrane protein</topology>
    </subcellularLocation>
</comment>
<reference evidence="4 5" key="1">
    <citation type="journal article" date="2011" name="J. Gen. Appl. Microbiol.">
        <title>Draft genome sequencing of the enigmatic yeast Saitoella complicata.</title>
        <authorList>
            <person name="Nishida H."/>
            <person name="Hamamoto M."/>
            <person name="Sugiyama J."/>
        </authorList>
    </citation>
    <scope>NUCLEOTIDE SEQUENCE [LARGE SCALE GENOMIC DNA]</scope>
    <source>
        <strain evidence="4 5">NRRL Y-17804</strain>
    </source>
</reference>
<keyword evidence="1" id="KW-0863">Zinc-finger</keyword>
<evidence type="ECO:0000313" key="4">
    <source>
        <dbReference type="EMBL" id="GAO46189.1"/>
    </source>
</evidence>
<protein>
    <recommendedName>
        <fullName evidence="1">Endoplasmic reticulum junction formation protein lunapark</fullName>
    </recommendedName>
</protein>
<comment type="domain">
    <text evidence="1">The C4-type zinc finger motif is necessary both for its ER three-way tubular junction localization and formation.</text>
</comment>
<feature type="region of interest" description="Disordered" evidence="2">
    <location>
        <begin position="151"/>
        <end position="249"/>
    </location>
</feature>
<dbReference type="Proteomes" id="UP000033140">
    <property type="component" value="Unassembled WGS sequence"/>
</dbReference>
<keyword evidence="1" id="KW-1133">Transmembrane helix</keyword>
<dbReference type="EMBL" id="BACD03000002">
    <property type="protein sequence ID" value="GAO46189.1"/>
    <property type="molecule type" value="Genomic_DNA"/>
</dbReference>
<keyword evidence="1" id="KW-0812">Transmembrane</keyword>
<dbReference type="AlphaFoldDB" id="A0A0E9N8P1"/>